<keyword evidence="3" id="KW-1185">Reference proteome</keyword>
<dbReference type="GeneID" id="121208507"/>
<reference evidence="3" key="1">
    <citation type="journal article" date="2020" name="Nat. Genet.">
        <title>Genomic diversifications of five Gossypium allopolyploid species and their impact on cotton improvement.</title>
        <authorList>
            <person name="Chen Z.J."/>
            <person name="Sreedasyam A."/>
            <person name="Ando A."/>
            <person name="Song Q."/>
            <person name="De Santiago L.M."/>
            <person name="Hulse-Kemp A.M."/>
            <person name="Ding M."/>
            <person name="Ye W."/>
            <person name="Kirkbride R.C."/>
            <person name="Jenkins J."/>
            <person name="Plott C."/>
            <person name="Lovell J."/>
            <person name="Lin Y.M."/>
            <person name="Vaughn R."/>
            <person name="Liu B."/>
            <person name="Simpson S."/>
            <person name="Scheffler B.E."/>
            <person name="Wen L."/>
            <person name="Saski C.A."/>
            <person name="Grover C.E."/>
            <person name="Hu G."/>
            <person name="Conover J.L."/>
            <person name="Carlson J.W."/>
            <person name="Shu S."/>
            <person name="Boston L.B."/>
            <person name="Williams M."/>
            <person name="Peterson D.G."/>
            <person name="McGee K."/>
            <person name="Jones D.C."/>
            <person name="Wendel J.F."/>
            <person name="Stelly D.M."/>
            <person name="Grimwood J."/>
            <person name="Schmutz J."/>
        </authorList>
    </citation>
    <scope>NUCLEOTIDE SEQUENCE [LARGE SCALE GENOMIC DNA]</scope>
    <source>
        <strain evidence="3">cv. TM-1</strain>
    </source>
</reference>
<dbReference type="InterPro" id="IPR032675">
    <property type="entry name" value="LRR_dom_sf"/>
</dbReference>
<dbReference type="Gene3D" id="3.80.10.10">
    <property type="entry name" value="Ribonuclease Inhibitor"/>
    <property type="match status" value="1"/>
</dbReference>
<keyword evidence="1" id="KW-0677">Repeat</keyword>
<sequence length="451" mass="50657">MHDLMHDLACSVAGKEYCIVSLEEEKNYTASIANCKYLRMLDLSGSDIKMLPHSIGNLKHLKALYLSGNRYLLKLPSSLSRLQLLETLDLNGCSNFRTLPNKTSRLVSLKHLLIDGCHKLDYMPRGLGKLTRLQTLRWLVVGRTTGKNVGQLSELNGLNKLKGELHILGLQNAIAKQGSTYLKDKLNLKSTYLKDKLNLKSLVLGWGCRGGEDETVLESIQPHPNLEKLRVIGICNHCISCIPSVIRLSSLEALENVSETERQEELVSGKSTTIFLPSLEELEIKYCLNLKGWWKGDVGEASNPHLPCFPCLSQLTIEHCPNLTTMPLFPSVKTLKLKNTSSKPFQETMKLKMTKIEAPSSSTLHPLSKLESLEIDEVKDLHSLQEEFLQNLTSLQTLMPEGMRRLTSLTLLEIIDCPQLSKRCRRNIGLDLPNIAHIERIRIEKGGIVEH</sequence>
<dbReference type="InterPro" id="IPR055414">
    <property type="entry name" value="LRR_R13L4/SHOC2-like"/>
</dbReference>
<protein>
    <submittedName>
        <fullName evidence="4">Disease resistance protein RGA3</fullName>
    </submittedName>
</protein>
<evidence type="ECO:0000313" key="3">
    <source>
        <dbReference type="Proteomes" id="UP000818029"/>
    </source>
</evidence>
<dbReference type="PANTHER" id="PTHR47186:SF18">
    <property type="entry name" value="RX N-TERMINAL DOMAIN-CONTAINING PROTEIN"/>
    <property type="match status" value="1"/>
</dbReference>
<dbReference type="Proteomes" id="UP000818029">
    <property type="component" value="Chromosome A10"/>
</dbReference>
<dbReference type="SUPFAM" id="SSF52058">
    <property type="entry name" value="L domain-like"/>
    <property type="match status" value="1"/>
</dbReference>
<gene>
    <name evidence="4" type="primary">LOC121208507</name>
</gene>
<proteinExistence type="predicted"/>
<evidence type="ECO:0000256" key="1">
    <source>
        <dbReference type="ARBA" id="ARBA00022737"/>
    </source>
</evidence>
<evidence type="ECO:0000313" key="4">
    <source>
        <dbReference type="RefSeq" id="XP_040935300.1"/>
    </source>
</evidence>
<evidence type="ECO:0000259" key="2">
    <source>
        <dbReference type="Pfam" id="PF23598"/>
    </source>
</evidence>
<feature type="domain" description="Disease resistance R13L4/SHOC-2-like LRR" evidence="2">
    <location>
        <begin position="23"/>
        <end position="339"/>
    </location>
</feature>
<accession>A0ABM2YXS7</accession>
<name>A0ABM2YXS7_GOSHI</name>
<dbReference type="PANTHER" id="PTHR47186">
    <property type="entry name" value="LEUCINE-RICH REPEAT-CONTAINING PROTEIN 57"/>
    <property type="match status" value="1"/>
</dbReference>
<dbReference type="RefSeq" id="XP_040935300.1">
    <property type="nucleotide sequence ID" value="XM_041079366.1"/>
</dbReference>
<organism evidence="3 4">
    <name type="scientific">Gossypium hirsutum</name>
    <name type="common">Upland cotton</name>
    <name type="synonym">Gossypium mexicanum</name>
    <dbReference type="NCBI Taxonomy" id="3635"/>
    <lineage>
        <taxon>Eukaryota</taxon>
        <taxon>Viridiplantae</taxon>
        <taxon>Streptophyta</taxon>
        <taxon>Embryophyta</taxon>
        <taxon>Tracheophyta</taxon>
        <taxon>Spermatophyta</taxon>
        <taxon>Magnoliopsida</taxon>
        <taxon>eudicotyledons</taxon>
        <taxon>Gunneridae</taxon>
        <taxon>Pentapetalae</taxon>
        <taxon>rosids</taxon>
        <taxon>malvids</taxon>
        <taxon>Malvales</taxon>
        <taxon>Malvaceae</taxon>
        <taxon>Malvoideae</taxon>
        <taxon>Gossypium</taxon>
    </lineage>
</organism>
<dbReference type="Pfam" id="PF23598">
    <property type="entry name" value="LRR_14"/>
    <property type="match status" value="1"/>
</dbReference>
<reference evidence="4" key="2">
    <citation type="submission" date="2025-08" db="UniProtKB">
        <authorList>
            <consortium name="RefSeq"/>
        </authorList>
    </citation>
    <scope>IDENTIFICATION</scope>
</reference>